<dbReference type="Proteomes" id="UP000595437">
    <property type="component" value="Chromosome 2"/>
</dbReference>
<evidence type="ECO:0000313" key="2">
    <source>
        <dbReference type="Proteomes" id="UP000595437"/>
    </source>
</evidence>
<sequence length="54" mass="6253">MEDVEITSSVTFLLRDQAIIRYRVLSNLHLIARNQLKMVEHLLAEILEKSIMSA</sequence>
<accession>A0A7T8KLA9</accession>
<proteinExistence type="predicted"/>
<name>A0A7T8KLA9_CALRO</name>
<evidence type="ECO:0000313" key="1">
    <source>
        <dbReference type="EMBL" id="QQP58014.1"/>
    </source>
</evidence>
<protein>
    <submittedName>
        <fullName evidence="1">LOC100210866</fullName>
    </submittedName>
</protein>
<dbReference type="EMBL" id="CP045891">
    <property type="protein sequence ID" value="QQP58014.1"/>
    <property type="molecule type" value="Genomic_DNA"/>
</dbReference>
<gene>
    <name evidence="1" type="ORF">FKW44_003192</name>
</gene>
<keyword evidence="2" id="KW-1185">Reference proteome</keyword>
<organism evidence="1 2">
    <name type="scientific">Caligus rogercresseyi</name>
    <name type="common">Sea louse</name>
    <dbReference type="NCBI Taxonomy" id="217165"/>
    <lineage>
        <taxon>Eukaryota</taxon>
        <taxon>Metazoa</taxon>
        <taxon>Ecdysozoa</taxon>
        <taxon>Arthropoda</taxon>
        <taxon>Crustacea</taxon>
        <taxon>Multicrustacea</taxon>
        <taxon>Hexanauplia</taxon>
        <taxon>Copepoda</taxon>
        <taxon>Siphonostomatoida</taxon>
        <taxon>Caligidae</taxon>
        <taxon>Caligus</taxon>
    </lineage>
</organism>
<dbReference type="AlphaFoldDB" id="A0A7T8KLA9"/>
<reference evidence="2" key="1">
    <citation type="submission" date="2021-01" db="EMBL/GenBank/DDBJ databases">
        <title>Caligus Genome Assembly.</title>
        <authorList>
            <person name="Gallardo-Escarate C."/>
        </authorList>
    </citation>
    <scope>NUCLEOTIDE SEQUENCE [LARGE SCALE GENOMIC DNA]</scope>
</reference>